<evidence type="ECO:0000313" key="1">
    <source>
        <dbReference type="EMBL" id="OHT17265.1"/>
    </source>
</evidence>
<dbReference type="AlphaFoldDB" id="A0A1J4L173"/>
<dbReference type="VEuPathDB" id="TrichDB:TRFO_41176"/>
<comment type="caution">
    <text evidence="1">The sequence shown here is derived from an EMBL/GenBank/DDBJ whole genome shotgun (WGS) entry which is preliminary data.</text>
</comment>
<reference evidence="1" key="1">
    <citation type="submission" date="2016-10" db="EMBL/GenBank/DDBJ databases">
        <authorList>
            <person name="Benchimol M."/>
            <person name="Almeida L.G."/>
            <person name="Vasconcelos A.T."/>
            <person name="Perreira-Neves A."/>
            <person name="Rosa I.A."/>
            <person name="Tasca T."/>
            <person name="Bogo M.R."/>
            <person name="de Souza W."/>
        </authorList>
    </citation>
    <scope>NUCLEOTIDE SEQUENCE [LARGE SCALE GENOMIC DNA]</scope>
    <source>
        <strain evidence="1">K</strain>
    </source>
</reference>
<keyword evidence="2" id="KW-1185">Reference proteome</keyword>
<dbReference type="Proteomes" id="UP000179807">
    <property type="component" value="Unassembled WGS sequence"/>
</dbReference>
<dbReference type="GeneID" id="94848327"/>
<proteinExistence type="predicted"/>
<accession>A0A1J4L173</accession>
<dbReference type="EMBL" id="MLAK01000022">
    <property type="protein sequence ID" value="OHT17265.1"/>
    <property type="molecule type" value="Genomic_DNA"/>
</dbReference>
<dbReference type="RefSeq" id="XP_068370401.1">
    <property type="nucleotide sequence ID" value="XM_068513623.1"/>
</dbReference>
<name>A0A1J4L173_9EUKA</name>
<evidence type="ECO:0000313" key="2">
    <source>
        <dbReference type="Proteomes" id="UP000179807"/>
    </source>
</evidence>
<protein>
    <submittedName>
        <fullName evidence="1">Uncharacterized protein</fullName>
    </submittedName>
</protein>
<gene>
    <name evidence="1" type="ORF">TRFO_41176</name>
</gene>
<sequence>MLASSFLFSVLFSFNEKMSIISVLLTARIVFISSACAEVRISLQNGIDVNESWSVADATIIATLAPRTYKGAIERYCSCPAVSQSVTFTSWSSISNAFNVLDAPIVGRVVDSKVLLSHLFARDVFPTLEFPRRMIF</sequence>
<organism evidence="1 2">
    <name type="scientific">Tritrichomonas foetus</name>
    <dbReference type="NCBI Taxonomy" id="1144522"/>
    <lineage>
        <taxon>Eukaryota</taxon>
        <taxon>Metamonada</taxon>
        <taxon>Parabasalia</taxon>
        <taxon>Tritrichomonadida</taxon>
        <taxon>Tritrichomonadidae</taxon>
        <taxon>Tritrichomonas</taxon>
    </lineage>
</organism>